<gene>
    <name evidence="4" type="ORF">GJV85_00615</name>
</gene>
<name>A0A975AY05_9BACT</name>
<dbReference type="EMBL" id="CP046072">
    <property type="protein sequence ID" value="QSZ40682.1"/>
    <property type="molecule type" value="Genomic_DNA"/>
</dbReference>
<dbReference type="RefSeq" id="WP_207561960.1">
    <property type="nucleotide sequence ID" value="NZ_CP046072.1"/>
</dbReference>
<proteinExistence type="predicted"/>
<dbReference type="GO" id="GO:1902201">
    <property type="term" value="P:negative regulation of bacterial-type flagellum-dependent cell motility"/>
    <property type="evidence" value="ECO:0007669"/>
    <property type="project" value="TreeGrafter"/>
</dbReference>
<evidence type="ECO:0000256" key="2">
    <source>
        <dbReference type="SAM" id="Phobius"/>
    </source>
</evidence>
<dbReference type="EC" id="2.7.7.65" evidence="1"/>
<sequence length="475" mass="55172">MSTKYRIVSSIIFLLLLLSIGLSVLNYYIILQSTKKQLEYSDIPLSTTNIYNEIQKNLIEPNLVSSVMAQDTFLKEWLIHEEHDVESITEYLKSIRKKYGLLTVFLASDKTNKYYTSKGLVEEMSRKRERNLWYYKFKDNNLENEINIDYNKYADNNLIMFINHKIFNANQKMIGAVGVGIKVFYINEMLKQARKTYKLNVYFINEKGRVVLKEEAFNSFHSTRHNSELNDALINPTGGTLKHKYNSQEYITHSKYIPELDLYLIVEAKVSDFTSDVISTFYINLIISLLITTLILLVVLRMVSRNNEKLEHLAQHDTLTSLMNRRSFNDALEQLILRNQRKEQKNSIIFLDIDDFKRVNDTKGHQIGDKVLVRVSKILKETLRQTDLVARWGGEEFIVLCIDSEISDAELIAENIRVKIQNDKELQELLTHELTASFGVTKIAKGESSLELIKRVDKALYKAKEEGKNRIVLSV</sequence>
<dbReference type="CDD" id="cd01949">
    <property type="entry name" value="GGDEF"/>
    <property type="match status" value="1"/>
</dbReference>
<dbReference type="Gene3D" id="3.30.70.270">
    <property type="match status" value="1"/>
</dbReference>
<dbReference type="Pfam" id="PF00990">
    <property type="entry name" value="GGDEF"/>
    <property type="match status" value="1"/>
</dbReference>
<keyword evidence="2" id="KW-1133">Transmembrane helix</keyword>
<dbReference type="GO" id="GO:0005886">
    <property type="term" value="C:plasma membrane"/>
    <property type="evidence" value="ECO:0007669"/>
    <property type="project" value="TreeGrafter"/>
</dbReference>
<dbReference type="SMART" id="SM00267">
    <property type="entry name" value="GGDEF"/>
    <property type="match status" value="1"/>
</dbReference>
<dbReference type="SUPFAM" id="SSF55073">
    <property type="entry name" value="Nucleotide cyclase"/>
    <property type="match status" value="1"/>
</dbReference>
<dbReference type="Gene3D" id="3.30.450.20">
    <property type="entry name" value="PAS domain"/>
    <property type="match status" value="1"/>
</dbReference>
<evidence type="ECO:0000313" key="4">
    <source>
        <dbReference type="EMBL" id="QSZ40682.1"/>
    </source>
</evidence>
<evidence type="ECO:0000313" key="5">
    <source>
        <dbReference type="Proteomes" id="UP000671852"/>
    </source>
</evidence>
<dbReference type="AlphaFoldDB" id="A0A975AY05"/>
<protein>
    <recommendedName>
        <fullName evidence="1">diguanylate cyclase</fullName>
        <ecNumber evidence="1">2.7.7.65</ecNumber>
    </recommendedName>
</protein>
<feature type="transmembrane region" description="Helical" evidence="2">
    <location>
        <begin position="281"/>
        <end position="300"/>
    </location>
</feature>
<reference evidence="4" key="1">
    <citation type="submission" date="2019-11" db="EMBL/GenBank/DDBJ databases">
        <authorList>
            <person name="Kojima H."/>
        </authorList>
    </citation>
    <scope>NUCLEOTIDE SEQUENCE</scope>
    <source>
        <strain evidence="4">H1576</strain>
    </source>
</reference>
<dbReference type="InterPro" id="IPR029787">
    <property type="entry name" value="Nucleotide_cyclase"/>
</dbReference>
<dbReference type="FunFam" id="3.30.70.270:FF:000001">
    <property type="entry name" value="Diguanylate cyclase domain protein"/>
    <property type="match status" value="1"/>
</dbReference>
<accession>A0A975AY05</accession>
<reference evidence="4" key="2">
    <citation type="submission" date="2021-04" db="EMBL/GenBank/DDBJ databases">
        <title>Isolation and characterization of a novel species of the genus Sulfurimonas.</title>
        <authorList>
            <person name="Fukui M."/>
        </authorList>
    </citation>
    <scope>NUCLEOTIDE SEQUENCE</scope>
    <source>
        <strain evidence="4">H1576</strain>
    </source>
</reference>
<keyword evidence="2" id="KW-0812">Transmembrane</keyword>
<organism evidence="4 5">
    <name type="scientific">Sulfurimonas aquatica</name>
    <dbReference type="NCBI Taxonomy" id="2672570"/>
    <lineage>
        <taxon>Bacteria</taxon>
        <taxon>Pseudomonadati</taxon>
        <taxon>Campylobacterota</taxon>
        <taxon>Epsilonproteobacteria</taxon>
        <taxon>Campylobacterales</taxon>
        <taxon>Sulfurimonadaceae</taxon>
        <taxon>Sulfurimonas</taxon>
    </lineage>
</organism>
<dbReference type="PANTHER" id="PTHR45138:SF5">
    <property type="entry name" value="BIFUNCTIONAL PERIPLASMIC SUBSTRATE BINDING PROTEIN_CYTOPLASMIC DIGUANYLATE CYCLASE"/>
    <property type="match status" value="1"/>
</dbReference>
<evidence type="ECO:0000259" key="3">
    <source>
        <dbReference type="PROSITE" id="PS50887"/>
    </source>
</evidence>
<dbReference type="Proteomes" id="UP000671852">
    <property type="component" value="Chromosome"/>
</dbReference>
<dbReference type="KEGG" id="saqt:GJV85_00615"/>
<dbReference type="InterPro" id="IPR050469">
    <property type="entry name" value="Diguanylate_Cyclase"/>
</dbReference>
<evidence type="ECO:0000256" key="1">
    <source>
        <dbReference type="ARBA" id="ARBA00012528"/>
    </source>
</evidence>
<dbReference type="PROSITE" id="PS50887">
    <property type="entry name" value="GGDEF"/>
    <property type="match status" value="1"/>
</dbReference>
<dbReference type="GO" id="GO:0043709">
    <property type="term" value="P:cell adhesion involved in single-species biofilm formation"/>
    <property type="evidence" value="ECO:0007669"/>
    <property type="project" value="TreeGrafter"/>
</dbReference>
<dbReference type="PANTHER" id="PTHR45138">
    <property type="entry name" value="REGULATORY COMPONENTS OF SENSORY TRANSDUCTION SYSTEM"/>
    <property type="match status" value="1"/>
</dbReference>
<dbReference type="NCBIfam" id="TIGR00254">
    <property type="entry name" value="GGDEF"/>
    <property type="match status" value="1"/>
</dbReference>
<dbReference type="InterPro" id="IPR043128">
    <property type="entry name" value="Rev_trsase/Diguanyl_cyclase"/>
</dbReference>
<keyword evidence="5" id="KW-1185">Reference proteome</keyword>
<dbReference type="GO" id="GO:0052621">
    <property type="term" value="F:diguanylate cyclase activity"/>
    <property type="evidence" value="ECO:0007669"/>
    <property type="project" value="UniProtKB-EC"/>
</dbReference>
<feature type="domain" description="GGDEF" evidence="3">
    <location>
        <begin position="344"/>
        <end position="475"/>
    </location>
</feature>
<keyword evidence="2" id="KW-0472">Membrane</keyword>
<dbReference type="InterPro" id="IPR000160">
    <property type="entry name" value="GGDEF_dom"/>
</dbReference>